<dbReference type="InterPro" id="IPR025489">
    <property type="entry name" value="DUF4381"/>
</dbReference>
<keyword evidence="3" id="KW-1185">Reference proteome</keyword>
<dbReference type="Proteomes" id="UP000243924">
    <property type="component" value="Chromosome I"/>
</dbReference>
<feature type="transmembrane region" description="Helical" evidence="1">
    <location>
        <begin position="27"/>
        <end position="49"/>
    </location>
</feature>
<gene>
    <name evidence="2" type="ORF">SAMN05216210_1146</name>
</gene>
<name>A0A1H2EYS3_9GAMM</name>
<evidence type="ECO:0000256" key="1">
    <source>
        <dbReference type="SAM" id="Phobius"/>
    </source>
</evidence>
<organism evidence="2 3">
    <name type="scientific">Halopseudomonas salegens</name>
    <dbReference type="NCBI Taxonomy" id="1434072"/>
    <lineage>
        <taxon>Bacteria</taxon>
        <taxon>Pseudomonadati</taxon>
        <taxon>Pseudomonadota</taxon>
        <taxon>Gammaproteobacteria</taxon>
        <taxon>Pseudomonadales</taxon>
        <taxon>Pseudomonadaceae</taxon>
        <taxon>Halopseudomonas</taxon>
    </lineage>
</organism>
<dbReference type="Pfam" id="PF14316">
    <property type="entry name" value="DUF4381"/>
    <property type="match status" value="1"/>
</dbReference>
<keyword evidence="1" id="KW-0472">Membrane</keyword>
<evidence type="ECO:0000313" key="2">
    <source>
        <dbReference type="EMBL" id="SDU00189.1"/>
    </source>
</evidence>
<reference evidence="3" key="1">
    <citation type="submission" date="2016-10" db="EMBL/GenBank/DDBJ databases">
        <authorList>
            <person name="Varghese N."/>
            <person name="Submissions S."/>
        </authorList>
    </citation>
    <scope>NUCLEOTIDE SEQUENCE [LARGE SCALE GENOMIC DNA]</scope>
    <source>
        <strain evidence="3">CECT 8338</strain>
    </source>
</reference>
<dbReference type="RefSeq" id="WP_157719093.1">
    <property type="nucleotide sequence ID" value="NZ_LT629787.1"/>
</dbReference>
<dbReference type="AlphaFoldDB" id="A0A1H2EYS3"/>
<protein>
    <submittedName>
        <fullName evidence="2">PEP-CTERM protein-sorting domain-containing protein</fullName>
    </submittedName>
</protein>
<keyword evidence="1" id="KW-1133">Transmembrane helix</keyword>
<sequence length="153" mass="17829">MSSPLQQALIPPIQPEPIAFWPLAPGWWLLLLAVLTTLLLLSIGIGFIYRRQQRQRQAARWLEDVDPDLPDGPWLTELNLVLKRACKQQGHHAAMLYHGNDWLDYLCARRPQAQRDLLQPLADGHYQPGMQLDLLQRQLLLQELRRWLRHTHG</sequence>
<proteinExistence type="predicted"/>
<dbReference type="STRING" id="1434072.SAMN05216210_1146"/>
<accession>A0A1H2EYS3</accession>
<dbReference type="OrthoDB" id="7031458at2"/>
<keyword evidence="1" id="KW-0812">Transmembrane</keyword>
<evidence type="ECO:0000313" key="3">
    <source>
        <dbReference type="Proteomes" id="UP000243924"/>
    </source>
</evidence>
<dbReference type="EMBL" id="LT629787">
    <property type="protein sequence ID" value="SDU00189.1"/>
    <property type="molecule type" value="Genomic_DNA"/>
</dbReference>